<evidence type="ECO:0000313" key="2">
    <source>
        <dbReference type="Proteomes" id="UP000078454"/>
    </source>
</evidence>
<dbReference type="Proteomes" id="UP000078454">
    <property type="component" value="Unassembled WGS sequence"/>
</dbReference>
<dbReference type="STRING" id="1850517.A8708_21625"/>
<proteinExistence type="predicted"/>
<organism evidence="1 2">
    <name type="scientific">Paenibacillus oryzisoli</name>
    <dbReference type="NCBI Taxonomy" id="1850517"/>
    <lineage>
        <taxon>Bacteria</taxon>
        <taxon>Bacillati</taxon>
        <taxon>Bacillota</taxon>
        <taxon>Bacilli</taxon>
        <taxon>Bacillales</taxon>
        <taxon>Paenibacillaceae</taxon>
        <taxon>Paenibacillus</taxon>
    </lineage>
</organism>
<reference evidence="1 2" key="1">
    <citation type="submission" date="2016-05" db="EMBL/GenBank/DDBJ databases">
        <title>Paenibacillus sp. 1ZS3-15 nov., isolated from the rhizosphere soil.</title>
        <authorList>
            <person name="Zhang X.X."/>
            <person name="Zhang J."/>
        </authorList>
    </citation>
    <scope>NUCLEOTIDE SEQUENCE [LARGE SCALE GENOMIC DNA]</scope>
    <source>
        <strain evidence="1 2">1ZS3-15</strain>
    </source>
</reference>
<evidence type="ECO:0000313" key="1">
    <source>
        <dbReference type="EMBL" id="OAS17376.1"/>
    </source>
</evidence>
<dbReference type="AlphaFoldDB" id="A0A198A8H6"/>
<gene>
    <name evidence="1" type="ORF">A8708_21625</name>
</gene>
<dbReference type="EMBL" id="LYPB01000072">
    <property type="protein sequence ID" value="OAS17376.1"/>
    <property type="molecule type" value="Genomic_DNA"/>
</dbReference>
<dbReference type="OrthoDB" id="2622890at2"/>
<keyword evidence="2" id="KW-1185">Reference proteome</keyword>
<sequence>MSISPKKKVRIKVKHKVAILLQDRDATAKVYMEILGDLKSREVITEAIKRLEDGLIYTDEKCTMLIDSDYIEVVPRRSLSRKEGEDFIFLIDRAYAENYVVSAKIIK</sequence>
<protein>
    <submittedName>
        <fullName evidence="1">Uncharacterized protein</fullName>
    </submittedName>
</protein>
<accession>A0A198A8H6</accession>
<comment type="caution">
    <text evidence="1">The sequence shown here is derived from an EMBL/GenBank/DDBJ whole genome shotgun (WGS) entry which is preliminary data.</text>
</comment>
<name>A0A198A8H6_9BACL</name>